<keyword evidence="3" id="KW-0547">Nucleotide-binding</keyword>
<keyword evidence="2" id="KW-0677">Repeat</keyword>
<feature type="region of interest" description="Disordered" evidence="7">
    <location>
        <begin position="1116"/>
        <end position="1158"/>
    </location>
</feature>
<feature type="region of interest" description="Disordered" evidence="7">
    <location>
        <begin position="2284"/>
        <end position="2326"/>
    </location>
</feature>
<dbReference type="GO" id="GO:0005634">
    <property type="term" value="C:nucleus"/>
    <property type="evidence" value="ECO:0007669"/>
    <property type="project" value="UniProtKB-SubCell"/>
</dbReference>
<dbReference type="PROSITE" id="PS50013">
    <property type="entry name" value="CHROMO_2"/>
    <property type="match status" value="1"/>
</dbReference>
<feature type="domain" description="Helicase ATP-binding" evidence="9">
    <location>
        <begin position="500"/>
        <end position="696"/>
    </location>
</feature>
<dbReference type="Gene3D" id="3.40.50.300">
    <property type="entry name" value="P-loop containing nucleotide triphosphate hydrolases"/>
    <property type="match status" value="1"/>
</dbReference>
<dbReference type="SUPFAM" id="SSF52540">
    <property type="entry name" value="P-loop containing nucleoside triphosphate hydrolases"/>
    <property type="match status" value="2"/>
</dbReference>
<feature type="compositionally biased region" description="Basic and acidic residues" evidence="7">
    <location>
        <begin position="70"/>
        <end position="82"/>
    </location>
</feature>
<dbReference type="InterPro" id="IPR002464">
    <property type="entry name" value="DNA/RNA_helicase_DEAH_CS"/>
</dbReference>
<comment type="subcellular location">
    <subcellularLocation>
        <location evidence="1">Nucleus</location>
    </subcellularLocation>
</comment>
<evidence type="ECO:0000259" key="10">
    <source>
        <dbReference type="PROSITE" id="PS51194"/>
    </source>
</evidence>
<dbReference type="EMBL" id="HBGY01010471">
    <property type="protein sequence ID" value="CAD9568866.1"/>
    <property type="molecule type" value="Transcribed_RNA"/>
</dbReference>
<dbReference type="PROSITE" id="PS51194">
    <property type="entry name" value="HELICASE_CTER"/>
    <property type="match status" value="1"/>
</dbReference>
<dbReference type="Pfam" id="PF00176">
    <property type="entry name" value="SNF2-rel_dom"/>
    <property type="match status" value="1"/>
</dbReference>
<dbReference type="PANTHER" id="PTHR45623">
    <property type="entry name" value="CHROMODOMAIN-HELICASE-DNA-BINDING PROTEIN 3-RELATED-RELATED"/>
    <property type="match status" value="1"/>
</dbReference>
<dbReference type="PANTHER" id="PTHR45623:SF48">
    <property type="entry name" value="SNF2 FAMILY DNA-DEPENDENT ATPASE"/>
    <property type="match status" value="1"/>
</dbReference>
<dbReference type="InterPro" id="IPR038718">
    <property type="entry name" value="SNF2-like_sf"/>
</dbReference>
<feature type="region of interest" description="Disordered" evidence="7">
    <location>
        <begin position="1"/>
        <end position="243"/>
    </location>
</feature>
<dbReference type="SMART" id="SM00298">
    <property type="entry name" value="CHROMO"/>
    <property type="match status" value="1"/>
</dbReference>
<feature type="compositionally biased region" description="Basic residues" evidence="7">
    <location>
        <begin position="197"/>
        <end position="213"/>
    </location>
</feature>
<feature type="domain" description="Chromo" evidence="8">
    <location>
        <begin position="245"/>
        <end position="335"/>
    </location>
</feature>
<keyword evidence="5" id="KW-0067">ATP-binding</keyword>
<feature type="compositionally biased region" description="Acidic residues" evidence="7">
    <location>
        <begin position="83"/>
        <end position="97"/>
    </location>
</feature>
<feature type="compositionally biased region" description="Acidic residues" evidence="7">
    <location>
        <begin position="19"/>
        <end position="30"/>
    </location>
</feature>
<accession>A0A7S2K935</accession>
<protein>
    <submittedName>
        <fullName evidence="11">Uncharacterized protein</fullName>
    </submittedName>
</protein>
<dbReference type="PROSITE" id="PS00690">
    <property type="entry name" value="DEAH_ATP_HELICASE"/>
    <property type="match status" value="1"/>
</dbReference>
<dbReference type="CDD" id="cd18793">
    <property type="entry name" value="SF2_C_SNF"/>
    <property type="match status" value="1"/>
</dbReference>
<dbReference type="InterPro" id="IPR000330">
    <property type="entry name" value="SNF2_N"/>
</dbReference>
<proteinExistence type="predicted"/>
<evidence type="ECO:0000256" key="3">
    <source>
        <dbReference type="ARBA" id="ARBA00022741"/>
    </source>
</evidence>
<feature type="compositionally biased region" description="Basic and acidic residues" evidence="7">
    <location>
        <begin position="2301"/>
        <end position="2316"/>
    </location>
</feature>
<evidence type="ECO:0000256" key="1">
    <source>
        <dbReference type="ARBA" id="ARBA00004123"/>
    </source>
</evidence>
<dbReference type="Pfam" id="PF00271">
    <property type="entry name" value="Helicase_C"/>
    <property type="match status" value="1"/>
</dbReference>
<keyword evidence="4" id="KW-0378">Hydrolase</keyword>
<evidence type="ECO:0000256" key="2">
    <source>
        <dbReference type="ARBA" id="ARBA00022737"/>
    </source>
</evidence>
<dbReference type="InterPro" id="IPR001650">
    <property type="entry name" value="Helicase_C-like"/>
</dbReference>
<reference evidence="11" key="1">
    <citation type="submission" date="2021-01" db="EMBL/GenBank/DDBJ databases">
        <authorList>
            <person name="Corre E."/>
            <person name="Pelletier E."/>
            <person name="Niang G."/>
            <person name="Scheremetjew M."/>
            <person name="Finn R."/>
            <person name="Kale V."/>
            <person name="Holt S."/>
            <person name="Cochrane G."/>
            <person name="Meng A."/>
            <person name="Brown T."/>
            <person name="Cohen L."/>
        </authorList>
    </citation>
    <scope>NUCLEOTIDE SEQUENCE</scope>
    <source>
        <strain evidence="11">B650</strain>
    </source>
</reference>
<feature type="region of interest" description="Disordered" evidence="7">
    <location>
        <begin position="1045"/>
        <end position="1080"/>
    </location>
</feature>
<evidence type="ECO:0000256" key="5">
    <source>
        <dbReference type="ARBA" id="ARBA00022840"/>
    </source>
</evidence>
<feature type="compositionally biased region" description="Polar residues" evidence="7">
    <location>
        <begin position="178"/>
        <end position="196"/>
    </location>
</feature>
<dbReference type="SUPFAM" id="SSF54160">
    <property type="entry name" value="Chromo domain-like"/>
    <property type="match status" value="2"/>
</dbReference>
<dbReference type="GO" id="GO:0005524">
    <property type="term" value="F:ATP binding"/>
    <property type="evidence" value="ECO:0007669"/>
    <property type="project" value="UniProtKB-KW"/>
</dbReference>
<dbReference type="GO" id="GO:0016787">
    <property type="term" value="F:hydrolase activity"/>
    <property type="evidence" value="ECO:0007669"/>
    <property type="project" value="UniProtKB-KW"/>
</dbReference>
<dbReference type="PROSITE" id="PS51192">
    <property type="entry name" value="HELICASE_ATP_BIND_1"/>
    <property type="match status" value="1"/>
</dbReference>
<dbReference type="SMART" id="SM00490">
    <property type="entry name" value="HELICc"/>
    <property type="match status" value="1"/>
</dbReference>
<evidence type="ECO:0000259" key="8">
    <source>
        <dbReference type="PROSITE" id="PS50013"/>
    </source>
</evidence>
<dbReference type="InterPro" id="IPR016197">
    <property type="entry name" value="Chromo-like_dom_sf"/>
</dbReference>
<feature type="compositionally biased region" description="Acidic residues" evidence="7">
    <location>
        <begin position="1136"/>
        <end position="1149"/>
    </location>
</feature>
<feature type="compositionally biased region" description="Acidic residues" evidence="7">
    <location>
        <begin position="221"/>
        <end position="242"/>
    </location>
</feature>
<dbReference type="SMART" id="SM00487">
    <property type="entry name" value="DEXDc"/>
    <property type="match status" value="1"/>
</dbReference>
<feature type="domain" description="Helicase C-terminal" evidence="10">
    <location>
        <begin position="837"/>
        <end position="995"/>
    </location>
</feature>
<evidence type="ECO:0000259" key="9">
    <source>
        <dbReference type="PROSITE" id="PS51192"/>
    </source>
</evidence>
<dbReference type="Gene3D" id="3.40.50.10810">
    <property type="entry name" value="Tandem AAA-ATPase domain"/>
    <property type="match status" value="1"/>
</dbReference>
<keyword evidence="6" id="KW-0539">Nucleus</keyword>
<feature type="compositionally biased region" description="Acidic residues" evidence="7">
    <location>
        <begin position="167"/>
        <end position="176"/>
    </location>
</feature>
<dbReference type="InterPro" id="IPR000953">
    <property type="entry name" value="Chromo/chromo_shadow_dom"/>
</dbReference>
<sequence>MARRRNPSRSVAANVSYEREEDYGSEDNEESIPLRKPRRSSRRESSSSASSGSDDSESSSKNAKRRRVGRKDSSISESKLDDTSEEEDGSSADEESEVEIRRPSRSGKSKNKSTSPPASPPKRQSSRARKFTKSYTDPCDSLTDLGLGRKNRSQRASSKLSSSSDKSDDESSDDDINGNITDSSVAEQKKTGNTKQAKVHALRKASPRKHQHNIRVPVIQSEDDASDEVSSSEEEIEEEGSEVEIQVEHIIASKSLKRSEWISICKDMRTSEIENGSRFLPDPSDNDPSVADNFEERFLIKWNGLSHIHCSWELESDMANQLDCKRYFTTFFNKNVGGLRYSADERGDGDYFDPAWQEIDRILEIGDDDETEPLILDEKDSNFEHGKGRQFLIKWCNSAYSDSTYEYERDLIWNGVIFEDHIASFELRSKKPSKSKIISDDKEGEKERRRLYKVFGENLSTTEEVKEKRVGEFIESLQKQKFKNGGSLRDYQAEGIAWMMSSFINNRGGILADEMGLGKTLQTAAFVNYLVTKLKRRGPYLIIAPLSTLPHWQREFLGWTDLNALVYHGTAEDRQFIRELEFAFEEDRPESCRWNYNYLKGCHPRNYKNWQKTWQAQVVITTPEVMICDDYSTLSACTWGAVVIDEAHRLKNSKSKLALTLRDSRFTFKHKLLLTGTPIQNNMQELFSLLSIADPATFYDEDEFEAQFGEMKDKETADQLHEVIRPYILRRLKEDVEKSVPPKEETVIEVELTSVQKKFYRALFEKNVGFLNPVTTKGSKKFCGPSLMNLCMELRKCCNHTFLIKGAEDELRRQEQDANSNISEGDFLVRASGKLVLLDKLLPYLRENGHRVLLFSQFKIMLDIIEDYLHNRDFSYERIDGNITGLKRQKAIDRFQSSDSTNRPFVMLISTKAGGVGINLTAADTCIIFDSDWNPQNDLQAQARCHRIGQTKQVKVYRLIARKTYEMQMFHKSSLKMGLDQAVLQGIENSSGEGGLSKEEVERLLRHGAYEIFSEGTSDNSSAEFAQASIDSIFEQHSKKIVHKNTGTGSKAAGGTFSKASFKVGPAEDGKGEDVDIDDPDFWSKMVGEAKKSPDNDIVASGKRRRRKAVNYKEDLRQISLTQSDNESGESAYGSEDAEEDEASSDDESTSERSRWGGKAANEWEKIDCKNMLQGLLRFGYAGIRTASGEFFGFSRKIKLNARMKNQVEHGRMLWALTLQSLLIAAKDTANKEQAKLERAQEKNAGGSLTSAPKIPNAQRVNMCLMKLFQQHKLWLSEVLNHANIYIRNVPPRSKDVINSDILGIETPKPANPLDESFNMNIWPQLHCRGWKRMEHPTTKLTWFAFGTMQYPTSYGVLQAIPMIHPELTVTAISVLQSNPPPLPNNQQQPVVAPHNAITITPAAFTESNLQQVLHLYAPLQLIMHTSDVLPATLCRRLLAVSFNMHTVRSLFFKYNTSELLYRALAAASERTPRSSIPQSTNWITGASDYALFKAIMQHGWCELTEAHLDISKDKNIDWAGEKLGIAKVTPPQTNGVVGEQQNEVDRGERALRTVVALRAVAFLNSGQAELDVAKFKHFNLGEVSSVYGLTETASGQFDHSPVNLLSNMQAAAAITDKLTTANTDTMSFPPPRHELARRARLLISCIDNAQINNVATASNADDSNGNSDVAMPKYGFMTIKKDAVPNDTLLYFLVLSLLKLPSKESIGTARALLQACKEEAIARSRDSNMVVAAKDKDNGTKNRYEKIAEHLRLVEYEMKGGSVRLWRNVLRAILGVDPIVQNSSEKLFPDVPIPAAVGTGQLALSTVTKSGAKSVGKSGAMVPLTNTPVPEANGVTKVTKKRKKTKESKTSFAETFISKSLAAFKKQQLSGNVETSASANGITVPITQLESLLLSVVVSQGLPVFSEKWEGIVDPKIPLEHNHAEYNITFHGMSNVLLLASKHWLKISELKLADTKMKLSQMRQGRGKISDADMKKASEAHLASKNDAEVKAALVQEVETLVKDQYKLTRYTIMLLETLRCNMGAVILQGSSSAKKTTQQLNSMEGGLGTKVLDWQKRELCRWASKLQCEDGGNRRPMAQTEYTRVSASDQSKVPVAAKLDRKGCRAIFTQVAQQTRLRSVFFKNGKFKASKMIIKAVKQSEKALDVWHGRPGWWRVGDFGAPDDTNMLDQLLKVGYSGFSTASVFKERLAHAQCAEVPTKAAFQPRVYQIVREIAAIQDSEDIGEIIANNRKSSHVAKTKHAGDKKNGSIVQPGLESFFTCQGKTKVDGALKSSYSDSKVIVVDDEVPDAPSSQSGSSKRKDQYDGAGSAEKKAKVAAQDSVSS</sequence>
<organism evidence="11">
    <name type="scientific">Leptocylindrus danicus</name>
    <dbReference type="NCBI Taxonomy" id="163516"/>
    <lineage>
        <taxon>Eukaryota</taxon>
        <taxon>Sar</taxon>
        <taxon>Stramenopiles</taxon>
        <taxon>Ochrophyta</taxon>
        <taxon>Bacillariophyta</taxon>
        <taxon>Coscinodiscophyceae</taxon>
        <taxon>Chaetocerotophycidae</taxon>
        <taxon>Leptocylindrales</taxon>
        <taxon>Leptocylindraceae</taxon>
        <taxon>Leptocylindrus</taxon>
    </lineage>
</organism>
<gene>
    <name evidence="11" type="ORF">LDAN0321_LOCUS6611</name>
</gene>
<dbReference type="Gene3D" id="2.40.50.40">
    <property type="match status" value="2"/>
</dbReference>
<evidence type="ECO:0000256" key="7">
    <source>
        <dbReference type="SAM" id="MobiDB-lite"/>
    </source>
</evidence>
<evidence type="ECO:0000313" key="11">
    <source>
        <dbReference type="EMBL" id="CAD9568866.1"/>
    </source>
</evidence>
<dbReference type="InterPro" id="IPR027417">
    <property type="entry name" value="P-loop_NTPase"/>
</dbReference>
<evidence type="ECO:0000256" key="4">
    <source>
        <dbReference type="ARBA" id="ARBA00022801"/>
    </source>
</evidence>
<dbReference type="InterPro" id="IPR049730">
    <property type="entry name" value="SNF2/RAD54-like_C"/>
</dbReference>
<name>A0A7S2K935_9STRA</name>
<dbReference type="InterPro" id="IPR014001">
    <property type="entry name" value="Helicase_ATP-bd"/>
</dbReference>
<evidence type="ECO:0000256" key="6">
    <source>
        <dbReference type="ARBA" id="ARBA00023242"/>
    </source>
</evidence>